<keyword evidence="3" id="KW-1185">Reference proteome</keyword>
<dbReference type="AlphaFoldDB" id="A0A1H9NVA4"/>
<sequence length="143" mass="15360">MIQRIQSIFLFLASGSCFGLFGADMADTPQPVADSALFQDASFDLFDDPVLMGAFALAGVLFLANIFLFKNRKLQMKINIAGAVALGVGVGYGLVRLFTDSAASMALPDFGVAFPVLAMVFAILASHYIKSDEKLVRSADRLR</sequence>
<name>A0A1H9NVA4_9BACT</name>
<dbReference type="STRING" id="478744.SAMN05444359_1404"/>
<feature type="transmembrane region" description="Helical" evidence="1">
    <location>
        <begin position="80"/>
        <end position="98"/>
    </location>
</feature>
<dbReference type="OrthoDB" id="594989at2"/>
<feature type="transmembrane region" description="Helical" evidence="1">
    <location>
        <begin position="50"/>
        <end position="68"/>
    </location>
</feature>
<dbReference type="Proteomes" id="UP000199021">
    <property type="component" value="Unassembled WGS sequence"/>
</dbReference>
<dbReference type="EMBL" id="FOFB01000040">
    <property type="protein sequence ID" value="SER39880.1"/>
    <property type="molecule type" value="Genomic_DNA"/>
</dbReference>
<dbReference type="InterPro" id="IPR025635">
    <property type="entry name" value="DUF4293"/>
</dbReference>
<reference evidence="3" key="1">
    <citation type="submission" date="2016-10" db="EMBL/GenBank/DDBJ databases">
        <authorList>
            <person name="Varghese N."/>
            <person name="Submissions S."/>
        </authorList>
    </citation>
    <scope>NUCLEOTIDE SEQUENCE [LARGE SCALE GENOMIC DNA]</scope>
    <source>
        <strain evidence="3">DSM 24740</strain>
    </source>
</reference>
<evidence type="ECO:0000313" key="3">
    <source>
        <dbReference type="Proteomes" id="UP000199021"/>
    </source>
</evidence>
<dbReference type="RefSeq" id="WP_090173266.1">
    <property type="nucleotide sequence ID" value="NZ_FOFB01000040.1"/>
</dbReference>
<keyword evidence="1" id="KW-0812">Transmembrane</keyword>
<dbReference type="Pfam" id="PF14126">
    <property type="entry name" value="DUF4293"/>
    <property type="match status" value="1"/>
</dbReference>
<dbReference type="InParanoid" id="A0A1H9NVA4"/>
<evidence type="ECO:0000313" key="2">
    <source>
        <dbReference type="EMBL" id="SER39880.1"/>
    </source>
</evidence>
<organism evidence="2 3">
    <name type="scientific">Neolewinella agarilytica</name>
    <dbReference type="NCBI Taxonomy" id="478744"/>
    <lineage>
        <taxon>Bacteria</taxon>
        <taxon>Pseudomonadati</taxon>
        <taxon>Bacteroidota</taxon>
        <taxon>Saprospiria</taxon>
        <taxon>Saprospirales</taxon>
        <taxon>Lewinellaceae</taxon>
        <taxon>Neolewinella</taxon>
    </lineage>
</organism>
<evidence type="ECO:0000256" key="1">
    <source>
        <dbReference type="SAM" id="Phobius"/>
    </source>
</evidence>
<keyword evidence="1" id="KW-1133">Transmembrane helix</keyword>
<protein>
    <recommendedName>
        <fullName evidence="4">DUF4293 family protein</fullName>
    </recommendedName>
</protein>
<keyword evidence="1" id="KW-0472">Membrane</keyword>
<dbReference type="PROSITE" id="PS51257">
    <property type="entry name" value="PROKAR_LIPOPROTEIN"/>
    <property type="match status" value="1"/>
</dbReference>
<feature type="transmembrane region" description="Helical" evidence="1">
    <location>
        <begin position="110"/>
        <end position="129"/>
    </location>
</feature>
<evidence type="ECO:0008006" key="4">
    <source>
        <dbReference type="Google" id="ProtNLM"/>
    </source>
</evidence>
<proteinExistence type="predicted"/>
<gene>
    <name evidence="2" type="ORF">SAMN05444359_1404</name>
</gene>
<accession>A0A1H9NVA4</accession>